<evidence type="ECO:0000313" key="3">
    <source>
        <dbReference type="EMBL" id="GGC87083.1"/>
    </source>
</evidence>
<dbReference type="SUPFAM" id="SSF56300">
    <property type="entry name" value="Metallo-dependent phosphatases"/>
    <property type="match status" value="1"/>
</dbReference>
<reference evidence="4" key="1">
    <citation type="journal article" date="2019" name="Int. J. Syst. Evol. Microbiol.">
        <title>The Global Catalogue of Microorganisms (GCM) 10K type strain sequencing project: providing services to taxonomists for standard genome sequencing and annotation.</title>
        <authorList>
            <consortium name="The Broad Institute Genomics Platform"/>
            <consortium name="The Broad Institute Genome Sequencing Center for Infectious Disease"/>
            <person name="Wu L."/>
            <person name="Ma J."/>
        </authorList>
    </citation>
    <scope>NUCLEOTIDE SEQUENCE [LARGE SCALE GENOMIC DNA]</scope>
    <source>
        <strain evidence="4">CCM 7282</strain>
    </source>
</reference>
<comment type="caution">
    <text evidence="3">The sequence shown here is derived from an EMBL/GenBank/DDBJ whole genome shotgun (WGS) entry which is preliminary data.</text>
</comment>
<evidence type="ECO:0000313" key="4">
    <source>
        <dbReference type="Proteomes" id="UP000619534"/>
    </source>
</evidence>
<dbReference type="Gene3D" id="3.60.21.10">
    <property type="match status" value="1"/>
</dbReference>
<dbReference type="Pfam" id="PF00149">
    <property type="entry name" value="Metallophos"/>
    <property type="match status" value="1"/>
</dbReference>
<keyword evidence="1" id="KW-0812">Transmembrane</keyword>
<keyword evidence="1" id="KW-1133">Transmembrane helix</keyword>
<keyword evidence="4" id="KW-1185">Reference proteome</keyword>
<sequence>MEVSMTFVYTTTLLITVVAALLVFNMYRKAHTDFIDERVLPIQNFPSSFDGVRIFFISDIHRRILDNHTIHAISSIDLVIIAGDLMERGVPMENVRENITRLKQLNAPLYFIWGNNDYEGDYHDLDALLLDEGVHILGNSAVEFESETGDTFNVLGIDPYLHHEGNSGFAFEGANSKCKIMVIHDPSIFEQLPQEQQEQVDLVLSGHTHGGQIRFMGLGLSERGGLKTVNGIPVFISEGYGTRLIPFRLGTRAECHILTITG</sequence>
<dbReference type="InterPro" id="IPR051158">
    <property type="entry name" value="Metallophosphoesterase_sf"/>
</dbReference>
<feature type="domain" description="Calcineurin-like phosphoesterase" evidence="2">
    <location>
        <begin position="53"/>
        <end position="210"/>
    </location>
</feature>
<protein>
    <submittedName>
        <fullName evidence="3">Metallophosphoesterase</fullName>
    </submittedName>
</protein>
<dbReference type="InterPro" id="IPR004843">
    <property type="entry name" value="Calcineurin-like_PHP"/>
</dbReference>
<organism evidence="3 4">
    <name type="scientific">Thalassobacillus devorans</name>
    <dbReference type="NCBI Taxonomy" id="279813"/>
    <lineage>
        <taxon>Bacteria</taxon>
        <taxon>Bacillati</taxon>
        <taxon>Bacillota</taxon>
        <taxon>Bacilli</taxon>
        <taxon>Bacillales</taxon>
        <taxon>Bacillaceae</taxon>
        <taxon>Thalassobacillus</taxon>
    </lineage>
</organism>
<keyword evidence="1" id="KW-0472">Membrane</keyword>
<dbReference type="EMBL" id="BMCJ01000003">
    <property type="protein sequence ID" value="GGC87083.1"/>
    <property type="molecule type" value="Genomic_DNA"/>
</dbReference>
<dbReference type="Proteomes" id="UP000619534">
    <property type="component" value="Unassembled WGS sequence"/>
</dbReference>
<feature type="transmembrane region" description="Helical" evidence="1">
    <location>
        <begin position="6"/>
        <end position="24"/>
    </location>
</feature>
<dbReference type="PANTHER" id="PTHR31302">
    <property type="entry name" value="TRANSMEMBRANE PROTEIN WITH METALLOPHOSPHOESTERASE DOMAIN-RELATED"/>
    <property type="match status" value="1"/>
</dbReference>
<dbReference type="InterPro" id="IPR029052">
    <property type="entry name" value="Metallo-depent_PP-like"/>
</dbReference>
<evidence type="ECO:0000259" key="2">
    <source>
        <dbReference type="Pfam" id="PF00149"/>
    </source>
</evidence>
<dbReference type="PANTHER" id="PTHR31302:SF32">
    <property type="entry name" value="PHOSPHOESTERASE"/>
    <property type="match status" value="1"/>
</dbReference>
<evidence type="ECO:0000256" key="1">
    <source>
        <dbReference type="SAM" id="Phobius"/>
    </source>
</evidence>
<accession>A0ABQ1NXP5</accession>
<proteinExistence type="predicted"/>
<name>A0ABQ1NXP5_9BACI</name>
<gene>
    <name evidence="3" type="ORF">GCM10007216_17190</name>
</gene>